<evidence type="ECO:0000259" key="3">
    <source>
        <dbReference type="PROSITE" id="PS51286"/>
    </source>
</evidence>
<dbReference type="GO" id="GO:0016301">
    <property type="term" value="F:kinase activity"/>
    <property type="evidence" value="ECO:0007669"/>
    <property type="project" value="UniProtKB-KW"/>
</dbReference>
<dbReference type="CTD" id="22868"/>
<dbReference type="CDD" id="cd23739">
    <property type="entry name" value="TBRG4-like_N"/>
    <property type="match status" value="1"/>
</dbReference>
<dbReference type="GO" id="GO:0035770">
    <property type="term" value="C:ribonucleoprotein granule"/>
    <property type="evidence" value="ECO:0007669"/>
    <property type="project" value="TreeGrafter"/>
</dbReference>
<sequence length="667" mass="76065">MSVWMTEEVMRWALRFCSRRSQWTQRSFLVTASIKDTSFPNQLTQILGTRQSQTCLARSFVSSVRFYSQVRIHTEGLEEKEPLPSPLADPPLPKSRQKTSAFCKNLERCASPSDVLDLTVQYAVTVRQISPCLNHMWSTCKRMSDEQQRYEMQLMFEHPAFDKLLQKAMKVVGQMPNEDVTYSLLSMVKLGVPQSSRVVQTFLRACQEKMNDMDEKSLSILAACLEHMESCPNVIALKEGMRLVVEAHLPRIKKVVALQTMMRMLGRDAPLPLRQKLQRKALSMSDQFSIPNTQHMISTMATMGFSSKPLLDVCSKKIIENLHAVPFNRLYAVLYSCRDLRYRNLDLLTGTSDYVASIPDLWTNKQVLLFLSLFESLAFCPTALMEVYTEKVITSPEALTLKDLLCILKVYSSLNYDLKHHRQQFLDSVTKALDSYLPKMSGFKLLRSVYYLCQLGHFPSAPLEQLLQSSTMEQFNNTPTAFLPKQERMFQMVDLCLRLDHSPLPRPLTIPPSVLGNPIPCSTPVNPWLSQCLQSILADQADTKLEEMVMVENFYFIDGVITKPLPNQTHVPEASTCEEELSPAESSQRIAVICPSYSGFCYGTSNPRGQLAVKIRHLKLLGYDPVLVSQHELHSVSEEKRMEFLRGQIFPEHHRPETQPEVEQLCS</sequence>
<dbReference type="KEGG" id="lcf:108872962"/>
<dbReference type="Pfam" id="PF06743">
    <property type="entry name" value="FAST_1"/>
    <property type="match status" value="1"/>
</dbReference>
<evidence type="ECO:0000313" key="4">
    <source>
        <dbReference type="Proteomes" id="UP000694890"/>
    </source>
</evidence>
<dbReference type="InterPro" id="IPR050870">
    <property type="entry name" value="FAST_kinase"/>
</dbReference>
<evidence type="ECO:0000256" key="1">
    <source>
        <dbReference type="ARBA" id="ARBA00004173"/>
    </source>
</evidence>
<dbReference type="Pfam" id="PF08373">
    <property type="entry name" value="RAP"/>
    <property type="match status" value="1"/>
</dbReference>
<name>A0AAJ7L861_LATCA</name>
<evidence type="ECO:0000256" key="2">
    <source>
        <dbReference type="ARBA" id="ARBA00023128"/>
    </source>
</evidence>
<dbReference type="Proteomes" id="UP000694890">
    <property type="component" value="Linkage group LG7_2"/>
</dbReference>
<comment type="subcellular location">
    <subcellularLocation>
        <location evidence="1">Mitochondrion</location>
    </subcellularLocation>
</comment>
<dbReference type="PANTHER" id="PTHR21228">
    <property type="entry name" value="FAST LEU-RICH DOMAIN-CONTAINING"/>
    <property type="match status" value="1"/>
</dbReference>
<dbReference type="GO" id="GO:0000963">
    <property type="term" value="P:mitochondrial RNA processing"/>
    <property type="evidence" value="ECO:0007669"/>
    <property type="project" value="TreeGrafter"/>
</dbReference>
<dbReference type="GO" id="GO:0044528">
    <property type="term" value="P:regulation of mitochondrial mRNA stability"/>
    <property type="evidence" value="ECO:0007669"/>
    <property type="project" value="InterPro"/>
</dbReference>
<dbReference type="GO" id="GO:0003723">
    <property type="term" value="F:RNA binding"/>
    <property type="evidence" value="ECO:0007669"/>
    <property type="project" value="TreeGrafter"/>
</dbReference>
<accession>A0AAJ7L861</accession>
<dbReference type="InterPro" id="IPR010622">
    <property type="entry name" value="FAST_Leu-rich"/>
</dbReference>
<feature type="domain" description="RAP" evidence="3">
    <location>
        <begin position="590"/>
        <end position="647"/>
    </location>
</feature>
<dbReference type="InterPro" id="IPR013584">
    <property type="entry name" value="RAP"/>
</dbReference>
<dbReference type="PANTHER" id="PTHR21228:SF1">
    <property type="entry name" value="FAST KINASE DOMAIN-CONTAINING PROTEIN 2, MITOCHONDRIAL"/>
    <property type="match status" value="1"/>
</dbReference>
<evidence type="ECO:0000313" key="5">
    <source>
        <dbReference type="RefSeq" id="XP_018516433.1"/>
    </source>
</evidence>
<keyword evidence="2" id="KW-0496">Mitochondrion</keyword>
<protein>
    <submittedName>
        <fullName evidence="5">FAST kinase domain-containing protein 2, mitochondrial</fullName>
    </submittedName>
</protein>
<dbReference type="AlphaFoldDB" id="A0AAJ7L861"/>
<organism evidence="4 5">
    <name type="scientific">Lates calcarifer</name>
    <name type="common">Barramundi</name>
    <name type="synonym">Holocentrus calcarifer</name>
    <dbReference type="NCBI Taxonomy" id="8187"/>
    <lineage>
        <taxon>Eukaryota</taxon>
        <taxon>Metazoa</taxon>
        <taxon>Chordata</taxon>
        <taxon>Craniata</taxon>
        <taxon>Vertebrata</taxon>
        <taxon>Euteleostomi</taxon>
        <taxon>Actinopterygii</taxon>
        <taxon>Neopterygii</taxon>
        <taxon>Teleostei</taxon>
        <taxon>Neoteleostei</taxon>
        <taxon>Acanthomorphata</taxon>
        <taxon>Carangaria</taxon>
        <taxon>Carangaria incertae sedis</taxon>
        <taxon>Centropomidae</taxon>
        <taxon>Lates</taxon>
    </lineage>
</organism>
<dbReference type="GO" id="GO:0005759">
    <property type="term" value="C:mitochondrial matrix"/>
    <property type="evidence" value="ECO:0007669"/>
    <property type="project" value="TreeGrafter"/>
</dbReference>
<dbReference type="SMART" id="SM00952">
    <property type="entry name" value="RAP"/>
    <property type="match status" value="1"/>
</dbReference>
<keyword evidence="5" id="KW-0418">Kinase</keyword>
<dbReference type="PROSITE" id="PS51286">
    <property type="entry name" value="RAP"/>
    <property type="match status" value="1"/>
</dbReference>
<gene>
    <name evidence="5" type="primary">fastkd2</name>
</gene>
<proteinExistence type="predicted"/>
<dbReference type="RefSeq" id="XP_018516433.1">
    <property type="nucleotide sequence ID" value="XM_018660917.2"/>
</dbReference>
<reference evidence="5" key="1">
    <citation type="submission" date="2025-08" db="UniProtKB">
        <authorList>
            <consortium name="RefSeq"/>
        </authorList>
    </citation>
    <scope>IDENTIFICATION</scope>
    <source>
        <tissue evidence="5">Brain</tissue>
    </source>
</reference>
<keyword evidence="5" id="KW-0808">Transferase</keyword>
<dbReference type="GeneID" id="108872962"/>